<dbReference type="GO" id="GO:0005886">
    <property type="term" value="C:plasma membrane"/>
    <property type="evidence" value="ECO:0007669"/>
    <property type="project" value="UniProtKB-SubCell"/>
</dbReference>
<dbReference type="Pfam" id="PF00139">
    <property type="entry name" value="Lectin_legB"/>
    <property type="match status" value="1"/>
</dbReference>
<evidence type="ECO:0000256" key="21">
    <source>
        <dbReference type="SAM" id="SignalP"/>
    </source>
</evidence>
<dbReference type="PANTHER" id="PTHR27007">
    <property type="match status" value="1"/>
</dbReference>
<dbReference type="GO" id="GO:0002229">
    <property type="term" value="P:defense response to oomycetes"/>
    <property type="evidence" value="ECO:0007669"/>
    <property type="project" value="UniProtKB-ARBA"/>
</dbReference>
<evidence type="ECO:0000256" key="11">
    <source>
        <dbReference type="ARBA" id="ARBA00022741"/>
    </source>
</evidence>
<dbReference type="InterPro" id="IPR008271">
    <property type="entry name" value="Ser/Thr_kinase_AS"/>
</dbReference>
<dbReference type="InterPro" id="IPR013320">
    <property type="entry name" value="ConA-like_dom_sf"/>
</dbReference>
<evidence type="ECO:0000256" key="9">
    <source>
        <dbReference type="ARBA" id="ARBA00022729"/>
    </source>
</evidence>
<keyword evidence="14 20" id="KW-1133">Transmembrane helix</keyword>
<keyword evidence="24" id="KW-1185">Reference proteome</keyword>
<reference evidence="23 24" key="1">
    <citation type="journal article" date="2018" name="Mol. Plant">
        <title>The genome of Artemisia annua provides insight into the evolution of Asteraceae family and artemisinin biosynthesis.</title>
        <authorList>
            <person name="Shen Q."/>
            <person name="Zhang L."/>
            <person name="Liao Z."/>
            <person name="Wang S."/>
            <person name="Yan T."/>
            <person name="Shi P."/>
            <person name="Liu M."/>
            <person name="Fu X."/>
            <person name="Pan Q."/>
            <person name="Wang Y."/>
            <person name="Lv Z."/>
            <person name="Lu X."/>
            <person name="Zhang F."/>
            <person name="Jiang W."/>
            <person name="Ma Y."/>
            <person name="Chen M."/>
            <person name="Hao X."/>
            <person name="Li L."/>
            <person name="Tang Y."/>
            <person name="Lv G."/>
            <person name="Zhou Y."/>
            <person name="Sun X."/>
            <person name="Brodelius P.E."/>
            <person name="Rose J.K.C."/>
            <person name="Tang K."/>
        </authorList>
    </citation>
    <scope>NUCLEOTIDE SEQUENCE [LARGE SCALE GENOMIC DNA]</scope>
    <source>
        <strain evidence="24">cv. Huhao1</strain>
        <tissue evidence="23">Leaf</tissue>
    </source>
</reference>
<evidence type="ECO:0000256" key="12">
    <source>
        <dbReference type="ARBA" id="ARBA00022777"/>
    </source>
</evidence>
<gene>
    <name evidence="23" type="ORF">CTI12_AA094100</name>
</gene>
<dbReference type="Gene3D" id="3.30.200.20">
    <property type="entry name" value="Phosphorylase Kinase, domain 1"/>
    <property type="match status" value="1"/>
</dbReference>
<keyword evidence="5" id="KW-1003">Cell membrane</keyword>
<keyword evidence="17" id="KW-0325">Glycoprotein</keyword>
<feature type="compositionally biased region" description="Polar residues" evidence="19">
    <location>
        <begin position="272"/>
        <end position="281"/>
    </location>
</feature>
<evidence type="ECO:0000256" key="7">
    <source>
        <dbReference type="ARBA" id="ARBA00022679"/>
    </source>
</evidence>
<dbReference type="InterPro" id="IPR017441">
    <property type="entry name" value="Protein_kinase_ATP_BS"/>
</dbReference>
<evidence type="ECO:0000256" key="5">
    <source>
        <dbReference type="ARBA" id="ARBA00022475"/>
    </source>
</evidence>
<proteinExistence type="inferred from homology"/>
<dbReference type="EC" id="2.7.11.1" evidence="4"/>
<dbReference type="InterPro" id="IPR000719">
    <property type="entry name" value="Prot_kinase_dom"/>
</dbReference>
<comment type="similarity">
    <text evidence="3">In the C-terminal section; belongs to the protein kinase superfamily. Ser/Thr protein kinase family.</text>
</comment>
<dbReference type="Gene3D" id="1.10.510.10">
    <property type="entry name" value="Transferase(Phosphotransferase) domain 1"/>
    <property type="match status" value="1"/>
</dbReference>
<keyword evidence="7" id="KW-0808">Transferase</keyword>
<dbReference type="InterPro" id="IPR050528">
    <property type="entry name" value="L-type_Lectin-RKs"/>
</dbReference>
<dbReference type="CDD" id="cd14066">
    <property type="entry name" value="STKc_IRAK"/>
    <property type="match status" value="1"/>
</dbReference>
<dbReference type="PROSITE" id="PS00107">
    <property type="entry name" value="PROTEIN_KINASE_ATP"/>
    <property type="match status" value="1"/>
</dbReference>
<keyword evidence="12 23" id="KW-0418">Kinase</keyword>
<dbReference type="InterPro" id="IPR001220">
    <property type="entry name" value="Legume_lectin_dom"/>
</dbReference>
<feature type="binding site" evidence="18">
    <location>
        <position position="392"/>
    </location>
    <ligand>
        <name>ATP</name>
        <dbReference type="ChEBI" id="CHEBI:30616"/>
    </ligand>
</feature>
<organism evidence="23 24">
    <name type="scientific">Artemisia annua</name>
    <name type="common">Sweet wormwood</name>
    <dbReference type="NCBI Taxonomy" id="35608"/>
    <lineage>
        <taxon>Eukaryota</taxon>
        <taxon>Viridiplantae</taxon>
        <taxon>Streptophyta</taxon>
        <taxon>Embryophyta</taxon>
        <taxon>Tracheophyta</taxon>
        <taxon>Spermatophyta</taxon>
        <taxon>Magnoliopsida</taxon>
        <taxon>eudicotyledons</taxon>
        <taxon>Gunneridae</taxon>
        <taxon>Pentapetalae</taxon>
        <taxon>asterids</taxon>
        <taxon>campanulids</taxon>
        <taxon>Asterales</taxon>
        <taxon>Asteraceae</taxon>
        <taxon>Asteroideae</taxon>
        <taxon>Anthemideae</taxon>
        <taxon>Artemisiinae</taxon>
        <taxon>Artemisia</taxon>
    </lineage>
</organism>
<sequence>MNSRNHLVFLTLIFIYTTFNTIKASEDITFHFSSLSLHNITLLGDSYLRNGVAGLTRETQVPSSSSGTIIFNKPIPFFDHYTNTAASFSTRFSFAISNVNRRSPSFGDGLSFFLSPNNDTLGSPGGYLGLVNSSQLTKNKFIAIEFDTRLDLHFNDMNDNHVGLDIDSLNSIKMVDCLAAVGIDLKSGNLLTAWIDYWNDGKNLKVFLGETSFKPVNPILNIDIDLSGYLQDFMFLGFSASTEGSTETHFVENWSFTSFGIRHVKPRVKNPHNVSDNTVTKNPGIEVPNDVGNHDKSHKKVGLVVGVLGPVFFCAILIVFGYVSVKKLKGGKTEINMQAELLTGPKQFSYKELKTATNGFNASRIIGHGAFGSVYKAFLSSSGATGTTAAVKRSKHSHEGKTEFLAELSIIACLRHKNLVPLQGWCVEKGELLLVYEFMPYGSIDKVLYQESEQWNFLKWSHRYNIAIGLASVLTYLHQECEQQVIHRDIKASNVMLDANFNARLGDFGLARLMDHDKSPVSTLTAGTMGYLAPEYLQYGKATDKTDVFSYGVVVLELCCGRRPIEREPEGNKMINLVDWVWELHSKGAICDAVDKRLNGEFDLDQVKKLLVVGLSCANPDSEKRPSMRRVFQILNNEAEEIKVPKAKPTLSFSNTLPLSLEDIMSSSDEDEDEEDLSRMGPKITVYPVSRVAI</sequence>
<dbReference type="OrthoDB" id="2019747at2759"/>
<evidence type="ECO:0000259" key="22">
    <source>
        <dbReference type="PROSITE" id="PS50011"/>
    </source>
</evidence>
<dbReference type="AlphaFoldDB" id="A0A2U1PZ64"/>
<dbReference type="PROSITE" id="PS50011">
    <property type="entry name" value="PROTEIN_KINASE_DOM"/>
    <property type="match status" value="1"/>
</dbReference>
<evidence type="ECO:0000256" key="19">
    <source>
        <dbReference type="SAM" id="MobiDB-lite"/>
    </source>
</evidence>
<accession>A0A2U1PZ64</accession>
<dbReference type="CDD" id="cd06899">
    <property type="entry name" value="lectin_legume_LecRK_Arcelin_ConA"/>
    <property type="match status" value="1"/>
</dbReference>
<dbReference type="SMART" id="SM00220">
    <property type="entry name" value="S_TKc"/>
    <property type="match status" value="1"/>
</dbReference>
<evidence type="ECO:0000256" key="13">
    <source>
        <dbReference type="ARBA" id="ARBA00022840"/>
    </source>
</evidence>
<comment type="caution">
    <text evidence="23">The sequence shown here is derived from an EMBL/GenBank/DDBJ whole genome shotgun (WGS) entry which is preliminary data.</text>
</comment>
<dbReference type="Gene3D" id="2.60.120.200">
    <property type="match status" value="1"/>
</dbReference>
<evidence type="ECO:0000256" key="15">
    <source>
        <dbReference type="ARBA" id="ARBA00023136"/>
    </source>
</evidence>
<evidence type="ECO:0000256" key="6">
    <source>
        <dbReference type="ARBA" id="ARBA00022527"/>
    </source>
</evidence>
<evidence type="ECO:0000256" key="10">
    <source>
        <dbReference type="ARBA" id="ARBA00022734"/>
    </source>
</evidence>
<feature type="domain" description="Protein kinase" evidence="22">
    <location>
        <begin position="360"/>
        <end position="651"/>
    </location>
</feature>
<evidence type="ECO:0000256" key="18">
    <source>
        <dbReference type="PROSITE-ProRule" id="PRU10141"/>
    </source>
</evidence>
<feature type="region of interest" description="Disordered" evidence="19">
    <location>
        <begin position="270"/>
        <end position="292"/>
    </location>
</feature>
<dbReference type="GO" id="GO:0030246">
    <property type="term" value="F:carbohydrate binding"/>
    <property type="evidence" value="ECO:0007669"/>
    <property type="project" value="UniProtKB-KW"/>
</dbReference>
<dbReference type="SUPFAM" id="SSF49899">
    <property type="entry name" value="Concanavalin A-like lectins/glucanases"/>
    <property type="match status" value="1"/>
</dbReference>
<keyword evidence="8 20" id="KW-0812">Transmembrane</keyword>
<keyword evidence="16" id="KW-0675">Receptor</keyword>
<dbReference type="FunFam" id="3.30.200.20:FF:000372">
    <property type="entry name" value="L-type lectin-domain containing receptor kinase VIII.1"/>
    <property type="match status" value="1"/>
</dbReference>
<dbReference type="SUPFAM" id="SSF56112">
    <property type="entry name" value="Protein kinase-like (PK-like)"/>
    <property type="match status" value="1"/>
</dbReference>
<evidence type="ECO:0000256" key="20">
    <source>
        <dbReference type="SAM" id="Phobius"/>
    </source>
</evidence>
<dbReference type="STRING" id="35608.A0A2U1PZ64"/>
<evidence type="ECO:0000313" key="24">
    <source>
        <dbReference type="Proteomes" id="UP000245207"/>
    </source>
</evidence>
<evidence type="ECO:0000256" key="2">
    <source>
        <dbReference type="ARBA" id="ARBA00008536"/>
    </source>
</evidence>
<dbReference type="EMBL" id="PKPP01000576">
    <property type="protein sequence ID" value="PWA91068.1"/>
    <property type="molecule type" value="Genomic_DNA"/>
</dbReference>
<evidence type="ECO:0000256" key="14">
    <source>
        <dbReference type="ARBA" id="ARBA00022989"/>
    </source>
</evidence>
<keyword evidence="6" id="KW-0723">Serine/threonine-protein kinase</keyword>
<name>A0A2U1PZ64_ARTAN</name>
<keyword evidence="10 23" id="KW-0430">Lectin</keyword>
<feature type="signal peptide" evidence="21">
    <location>
        <begin position="1"/>
        <end position="24"/>
    </location>
</feature>
<dbReference type="FunFam" id="2.60.120.200:FF:000141">
    <property type="entry name" value="L-type lectin-domain containing receptor kinase VIII.1"/>
    <property type="match status" value="1"/>
</dbReference>
<evidence type="ECO:0000256" key="17">
    <source>
        <dbReference type="ARBA" id="ARBA00023180"/>
    </source>
</evidence>
<dbReference type="FunFam" id="1.10.510.10:FF:000342">
    <property type="entry name" value="L-type lectin-domain containing receptor kinase VIII.1"/>
    <property type="match status" value="1"/>
</dbReference>
<evidence type="ECO:0000256" key="1">
    <source>
        <dbReference type="ARBA" id="ARBA00004251"/>
    </source>
</evidence>
<dbReference type="InterPro" id="IPR011009">
    <property type="entry name" value="Kinase-like_dom_sf"/>
</dbReference>
<evidence type="ECO:0000256" key="3">
    <source>
        <dbReference type="ARBA" id="ARBA00010217"/>
    </source>
</evidence>
<keyword evidence="15 20" id="KW-0472">Membrane</keyword>
<feature type="chain" id="PRO_5015755707" description="non-specific serine/threonine protein kinase" evidence="21">
    <location>
        <begin position="25"/>
        <end position="694"/>
    </location>
</feature>
<dbReference type="Proteomes" id="UP000245207">
    <property type="component" value="Unassembled WGS sequence"/>
</dbReference>
<evidence type="ECO:0000256" key="4">
    <source>
        <dbReference type="ARBA" id="ARBA00012513"/>
    </source>
</evidence>
<evidence type="ECO:0000256" key="16">
    <source>
        <dbReference type="ARBA" id="ARBA00023170"/>
    </source>
</evidence>
<feature type="transmembrane region" description="Helical" evidence="20">
    <location>
        <begin position="301"/>
        <end position="323"/>
    </location>
</feature>
<evidence type="ECO:0000256" key="8">
    <source>
        <dbReference type="ARBA" id="ARBA00022692"/>
    </source>
</evidence>
<protein>
    <recommendedName>
        <fullName evidence="4">non-specific serine/threonine protein kinase</fullName>
        <ecNumber evidence="4">2.7.11.1</ecNumber>
    </recommendedName>
</protein>
<evidence type="ECO:0000313" key="23">
    <source>
        <dbReference type="EMBL" id="PWA91068.1"/>
    </source>
</evidence>
<dbReference type="GO" id="GO:0005524">
    <property type="term" value="F:ATP binding"/>
    <property type="evidence" value="ECO:0007669"/>
    <property type="project" value="UniProtKB-UniRule"/>
</dbReference>
<keyword evidence="9 21" id="KW-0732">Signal</keyword>
<keyword evidence="11 18" id="KW-0547">Nucleotide-binding</keyword>
<dbReference type="GO" id="GO:0004674">
    <property type="term" value="F:protein serine/threonine kinase activity"/>
    <property type="evidence" value="ECO:0007669"/>
    <property type="project" value="UniProtKB-KW"/>
</dbReference>
<dbReference type="PROSITE" id="PS00108">
    <property type="entry name" value="PROTEIN_KINASE_ST"/>
    <property type="match status" value="1"/>
</dbReference>
<dbReference type="Pfam" id="PF07714">
    <property type="entry name" value="PK_Tyr_Ser-Thr"/>
    <property type="match status" value="1"/>
</dbReference>
<dbReference type="InterPro" id="IPR001245">
    <property type="entry name" value="Ser-Thr/Tyr_kinase_cat_dom"/>
</dbReference>
<comment type="subcellular location">
    <subcellularLocation>
        <location evidence="1">Cell membrane</location>
        <topology evidence="1">Single-pass type I membrane protein</topology>
    </subcellularLocation>
</comment>
<comment type="similarity">
    <text evidence="2">In the N-terminal section; belongs to the leguminous lectin family.</text>
</comment>
<keyword evidence="13 18" id="KW-0067">ATP-binding</keyword>